<feature type="compositionally biased region" description="Pro residues" evidence="1">
    <location>
        <begin position="32"/>
        <end position="43"/>
    </location>
</feature>
<proteinExistence type="predicted"/>
<dbReference type="RefSeq" id="WP_097070377.1">
    <property type="nucleotide sequence ID" value="NZ_OBMT01000008.1"/>
</dbReference>
<keyword evidence="3" id="KW-1185">Reference proteome</keyword>
<evidence type="ECO:0000313" key="3">
    <source>
        <dbReference type="Proteomes" id="UP000219111"/>
    </source>
</evidence>
<gene>
    <name evidence="2" type="ORF">SAMN05877831_10875</name>
</gene>
<evidence type="ECO:0000313" key="2">
    <source>
        <dbReference type="EMBL" id="SOC10487.1"/>
    </source>
</evidence>
<protein>
    <recommendedName>
        <fullName evidence="4">AAA+ family ATPase</fullName>
    </recommendedName>
</protein>
<dbReference type="EMBL" id="OBMT01000008">
    <property type="protein sequence ID" value="SOC10487.1"/>
    <property type="molecule type" value="Genomic_DNA"/>
</dbReference>
<name>A0A285SRD2_9RHOB</name>
<evidence type="ECO:0008006" key="4">
    <source>
        <dbReference type="Google" id="ProtNLM"/>
    </source>
</evidence>
<sequence>MSQRILLAVAVLVAALGFGGWAVFAPAEEPTPVPRQLLPPEPGPEVAEPSGRDDMVAGRSLVERGAELFLRGLIDELGPQLDEMQDGLGAAAESLGPKLAQLLALIDDVRNYLPPERLGNGDILIRRLPGAPAPPPLPEGLKRASPPTPLTDL</sequence>
<dbReference type="AlphaFoldDB" id="A0A285SRD2"/>
<feature type="region of interest" description="Disordered" evidence="1">
    <location>
        <begin position="128"/>
        <end position="153"/>
    </location>
</feature>
<organism evidence="2 3">
    <name type="scientific">Rhodobacter maris</name>
    <dbReference type="NCBI Taxonomy" id="446682"/>
    <lineage>
        <taxon>Bacteria</taxon>
        <taxon>Pseudomonadati</taxon>
        <taxon>Pseudomonadota</taxon>
        <taxon>Alphaproteobacteria</taxon>
        <taxon>Rhodobacterales</taxon>
        <taxon>Rhodobacter group</taxon>
        <taxon>Rhodobacter</taxon>
    </lineage>
</organism>
<dbReference type="OrthoDB" id="7308154at2"/>
<accession>A0A285SRD2</accession>
<dbReference type="Proteomes" id="UP000219111">
    <property type="component" value="Unassembled WGS sequence"/>
</dbReference>
<feature type="region of interest" description="Disordered" evidence="1">
    <location>
        <begin position="32"/>
        <end position="53"/>
    </location>
</feature>
<evidence type="ECO:0000256" key="1">
    <source>
        <dbReference type="SAM" id="MobiDB-lite"/>
    </source>
</evidence>
<reference evidence="3" key="1">
    <citation type="submission" date="2017-08" db="EMBL/GenBank/DDBJ databases">
        <authorList>
            <person name="Varghese N."/>
            <person name="Submissions S."/>
        </authorList>
    </citation>
    <scope>NUCLEOTIDE SEQUENCE [LARGE SCALE GENOMIC DNA]</scope>
    <source>
        <strain evidence="3">JA276</strain>
    </source>
</reference>